<keyword evidence="2" id="KW-0732">Signal</keyword>
<feature type="region of interest" description="Disordered" evidence="1">
    <location>
        <begin position="111"/>
        <end position="145"/>
    </location>
</feature>
<dbReference type="Proteomes" id="UP001501138">
    <property type="component" value="Unassembled WGS sequence"/>
</dbReference>
<proteinExistence type="predicted"/>
<feature type="signal peptide" evidence="2">
    <location>
        <begin position="1"/>
        <end position="26"/>
    </location>
</feature>
<organism evidence="3 4">
    <name type="scientific">Isoptericola hypogeus</name>
    <dbReference type="NCBI Taxonomy" id="300179"/>
    <lineage>
        <taxon>Bacteria</taxon>
        <taxon>Bacillati</taxon>
        <taxon>Actinomycetota</taxon>
        <taxon>Actinomycetes</taxon>
        <taxon>Micrococcales</taxon>
        <taxon>Promicromonosporaceae</taxon>
        <taxon>Isoptericola</taxon>
    </lineage>
</organism>
<sequence length="145" mass="15253">MHTAMIVRRIGFGMLAIAAATVFFVAAPESVDTGGHAGEVASIEAEDDLNNASAEGAPQQAVVNGWTTNRYLGLLTDQMDDQLQRPVGDPRLPALLLVLVLGACLHWGTSDTTRSPARTAKPGLADMPARPDPAGPRAPRLDQSD</sequence>
<keyword evidence="4" id="KW-1185">Reference proteome</keyword>
<evidence type="ECO:0008006" key="5">
    <source>
        <dbReference type="Google" id="ProtNLM"/>
    </source>
</evidence>
<evidence type="ECO:0000313" key="4">
    <source>
        <dbReference type="Proteomes" id="UP001501138"/>
    </source>
</evidence>
<evidence type="ECO:0000256" key="1">
    <source>
        <dbReference type="SAM" id="MobiDB-lite"/>
    </source>
</evidence>
<protein>
    <recommendedName>
        <fullName evidence="5">MYXO-CTERM domain-containing protein</fullName>
    </recommendedName>
</protein>
<reference evidence="3 4" key="1">
    <citation type="journal article" date="2019" name="Int. J. Syst. Evol. Microbiol.">
        <title>The Global Catalogue of Microorganisms (GCM) 10K type strain sequencing project: providing services to taxonomists for standard genome sequencing and annotation.</title>
        <authorList>
            <consortium name="The Broad Institute Genomics Platform"/>
            <consortium name="The Broad Institute Genome Sequencing Center for Infectious Disease"/>
            <person name="Wu L."/>
            <person name="Ma J."/>
        </authorList>
    </citation>
    <scope>NUCLEOTIDE SEQUENCE [LARGE SCALE GENOMIC DNA]</scope>
    <source>
        <strain evidence="3 4">JCM 15589</strain>
    </source>
</reference>
<feature type="chain" id="PRO_5045712076" description="MYXO-CTERM domain-containing protein" evidence="2">
    <location>
        <begin position="27"/>
        <end position="145"/>
    </location>
</feature>
<evidence type="ECO:0000256" key="2">
    <source>
        <dbReference type="SAM" id="SignalP"/>
    </source>
</evidence>
<name>A0ABN2JLU7_9MICO</name>
<evidence type="ECO:0000313" key="3">
    <source>
        <dbReference type="EMBL" id="GAA1731714.1"/>
    </source>
</evidence>
<gene>
    <name evidence="3" type="ORF">GCM10009809_28960</name>
</gene>
<accession>A0ABN2JLU7</accession>
<comment type="caution">
    <text evidence="3">The sequence shown here is derived from an EMBL/GenBank/DDBJ whole genome shotgun (WGS) entry which is preliminary data.</text>
</comment>
<dbReference type="EMBL" id="BAAAPM010000005">
    <property type="protein sequence ID" value="GAA1731714.1"/>
    <property type="molecule type" value="Genomic_DNA"/>
</dbReference>